<name>A0A4T0J3W8_WALIC</name>
<dbReference type="EMBL" id="SPOI01000102">
    <property type="protein sequence ID" value="TIB37390.1"/>
    <property type="molecule type" value="Genomic_DNA"/>
</dbReference>
<dbReference type="GO" id="GO:0000776">
    <property type="term" value="C:kinetochore"/>
    <property type="evidence" value="ECO:0007669"/>
    <property type="project" value="InterPro"/>
</dbReference>
<proteinExistence type="predicted"/>
<evidence type="ECO:0000259" key="3">
    <source>
        <dbReference type="Pfam" id="PF20882"/>
    </source>
</evidence>
<comment type="caution">
    <text evidence="4">The sequence shown here is derived from an EMBL/GenBank/DDBJ whole genome shotgun (WGS) entry which is preliminary data.</text>
</comment>
<dbReference type="Proteomes" id="UP000310689">
    <property type="component" value="Unassembled WGS sequence"/>
</dbReference>
<accession>A0A4T0J3W8</accession>
<dbReference type="GO" id="GO:0051315">
    <property type="term" value="P:attachment of mitotic spindle microtubules to kinetochore"/>
    <property type="evidence" value="ECO:0007669"/>
    <property type="project" value="TreeGrafter"/>
</dbReference>
<feature type="coiled-coil region" evidence="1">
    <location>
        <begin position="194"/>
        <end position="221"/>
    </location>
</feature>
<protein>
    <recommendedName>
        <fullName evidence="3">Kinetochore protein Sos7 coiled-coil domain-containing protein</fullName>
    </recommendedName>
</protein>
<feature type="compositionally biased region" description="Low complexity" evidence="2">
    <location>
        <begin position="29"/>
        <end position="41"/>
    </location>
</feature>
<dbReference type="PANTHER" id="PTHR37329">
    <property type="entry name" value="KINETOCHORE PROTEIN SOS7"/>
    <property type="match status" value="1"/>
</dbReference>
<reference evidence="4 5" key="1">
    <citation type="submission" date="2019-03" db="EMBL/GenBank/DDBJ databases">
        <title>Sequencing 23 genomes of Wallemia ichthyophaga.</title>
        <authorList>
            <person name="Gostincar C."/>
        </authorList>
    </citation>
    <scope>NUCLEOTIDE SEQUENCE [LARGE SCALE GENOMIC DNA]</scope>
    <source>
        <strain evidence="4 5">EXF-6200</strain>
    </source>
</reference>
<evidence type="ECO:0000313" key="5">
    <source>
        <dbReference type="Proteomes" id="UP000310689"/>
    </source>
</evidence>
<feature type="region of interest" description="Disordered" evidence="2">
    <location>
        <begin position="27"/>
        <end position="46"/>
    </location>
</feature>
<dbReference type="InterPro" id="IPR048781">
    <property type="entry name" value="Sos7_CC"/>
</dbReference>
<sequence>MDFIKSSQSILDEKRDLYFDSILKHNDSQDTQDTSTDTSTTPSLPSNPLHYDSELSQSIDFFGKLKFKFVEQQTKENFLKSILSSQPPLITPEDNSTLEDSNKNDKLSLKQAKQEADDKTIKLNQLVDFVDNQHSLYTQDISTTTTLLNDIQQIQLELAKLRATHPPEQRLTPSVAQEILDDQIIEMQNLSDIKQNQSIERSNLTQQIKSLSTQDERLQSDLSAAKRMGIDAKRAKEHVQDGIEDLNSWLDTATKVYSSLIGILDVHTPEPATLQIDYDARKNLDGKFNPETHPKCTLKLHFNPQSRRFISAQLINPPPSINLDDVIQAAELHASPPRLIQHLLHRVRTQ</sequence>
<gene>
    <name evidence="4" type="ORF">E3P86_02191</name>
</gene>
<dbReference type="AlphaFoldDB" id="A0A4T0J3W8"/>
<evidence type="ECO:0000256" key="2">
    <source>
        <dbReference type="SAM" id="MobiDB-lite"/>
    </source>
</evidence>
<dbReference type="GO" id="GO:0034501">
    <property type="term" value="P:protein localization to kinetochore"/>
    <property type="evidence" value="ECO:0007669"/>
    <property type="project" value="InterPro"/>
</dbReference>
<dbReference type="Pfam" id="PF20882">
    <property type="entry name" value="Sos7"/>
    <property type="match status" value="1"/>
</dbReference>
<dbReference type="PANTHER" id="PTHR37329:SF1">
    <property type="entry name" value="KINETOCHORE PROTEIN SOS7"/>
    <property type="match status" value="1"/>
</dbReference>
<dbReference type="InterPro" id="IPR037475">
    <property type="entry name" value="Sos7"/>
</dbReference>
<feature type="domain" description="Kinetochore protein Sos7 coiled-coil" evidence="3">
    <location>
        <begin position="60"/>
        <end position="134"/>
    </location>
</feature>
<evidence type="ECO:0000256" key="1">
    <source>
        <dbReference type="SAM" id="Coils"/>
    </source>
</evidence>
<organism evidence="4 5">
    <name type="scientific">Wallemia ichthyophaga</name>
    <dbReference type="NCBI Taxonomy" id="245174"/>
    <lineage>
        <taxon>Eukaryota</taxon>
        <taxon>Fungi</taxon>
        <taxon>Dikarya</taxon>
        <taxon>Basidiomycota</taxon>
        <taxon>Wallemiomycotina</taxon>
        <taxon>Wallemiomycetes</taxon>
        <taxon>Wallemiales</taxon>
        <taxon>Wallemiaceae</taxon>
        <taxon>Wallemia</taxon>
    </lineage>
</organism>
<evidence type="ECO:0000313" key="4">
    <source>
        <dbReference type="EMBL" id="TIB37390.1"/>
    </source>
</evidence>
<keyword evidence="1" id="KW-0175">Coiled coil</keyword>